<protein>
    <submittedName>
        <fullName evidence="2">HNH endonuclease</fullName>
    </submittedName>
</protein>
<evidence type="ECO:0000313" key="2">
    <source>
        <dbReference type="EMBL" id="NES28956.1"/>
    </source>
</evidence>
<evidence type="ECO:0000259" key="1">
    <source>
        <dbReference type="SMART" id="SM00507"/>
    </source>
</evidence>
<dbReference type="CDD" id="cd00085">
    <property type="entry name" value="HNHc"/>
    <property type="match status" value="1"/>
</dbReference>
<sequence length="153" mass="17345">MTSLGTLVALLPEVLPLDVREAIDRCAACQHPGELHFVPARRPWRCTYCNCPGVQHRALAEYAERRSNVRRVSLPASLRARVIARDGMRCRYCDRRVHLRRSGPGRLHIDHVEPYSLVRRHTLDNLVVSCQRCNLSKGADPLVKPRPLPLEAA</sequence>
<name>A0AAJ2ZFW4_9ACTN</name>
<keyword evidence="4" id="KW-1185">Reference proteome</keyword>
<dbReference type="Pfam" id="PF01844">
    <property type="entry name" value="HNH"/>
    <property type="match status" value="1"/>
</dbReference>
<dbReference type="InterPro" id="IPR003615">
    <property type="entry name" value="HNH_nuc"/>
</dbReference>
<evidence type="ECO:0000313" key="4">
    <source>
        <dbReference type="Proteomes" id="UP000402241"/>
    </source>
</evidence>
<proteinExistence type="predicted"/>
<keyword evidence="2" id="KW-0378">Hydrolase</keyword>
<evidence type="ECO:0000313" key="3">
    <source>
        <dbReference type="EMBL" id="QGL49025.1"/>
    </source>
</evidence>
<dbReference type="AlphaFoldDB" id="A0AAJ2ZFW4"/>
<dbReference type="EMBL" id="JAAHBZ010000005">
    <property type="protein sequence ID" value="NES28956.1"/>
    <property type="molecule type" value="Genomic_DNA"/>
</dbReference>
<dbReference type="PANTHER" id="PTHR33877:SF2">
    <property type="entry name" value="OS07G0170200 PROTEIN"/>
    <property type="match status" value="1"/>
</dbReference>
<dbReference type="Proteomes" id="UP000477779">
    <property type="component" value="Unassembled WGS sequence"/>
</dbReference>
<dbReference type="Gene3D" id="1.10.30.50">
    <property type="match status" value="1"/>
</dbReference>
<dbReference type="GO" id="GO:0004519">
    <property type="term" value="F:endonuclease activity"/>
    <property type="evidence" value="ECO:0007669"/>
    <property type="project" value="UniProtKB-KW"/>
</dbReference>
<keyword evidence="2" id="KW-0255">Endonuclease</keyword>
<keyword evidence="2" id="KW-0540">Nuclease</keyword>
<dbReference type="RefSeq" id="WP_154228300.1">
    <property type="nucleotide sequence ID" value="NZ_CP045309.1"/>
</dbReference>
<dbReference type="InterPro" id="IPR002711">
    <property type="entry name" value="HNH"/>
</dbReference>
<reference evidence="2 5" key="2">
    <citation type="submission" date="2020-02" db="EMBL/GenBank/DDBJ databases">
        <title>WGS of Micromonospora spp. isolated from hot spring.</title>
        <authorList>
            <person name="Thawai C."/>
        </authorList>
    </citation>
    <scope>NUCLEOTIDE SEQUENCE [LARGE SCALE GENOMIC DNA]</scope>
    <source>
        <strain evidence="2 5">TMS7</strain>
    </source>
</reference>
<dbReference type="PANTHER" id="PTHR33877">
    <property type="entry name" value="SLL1193 PROTEIN"/>
    <property type="match status" value="1"/>
</dbReference>
<accession>A0AAJ2ZFW4</accession>
<evidence type="ECO:0000313" key="5">
    <source>
        <dbReference type="Proteomes" id="UP000477779"/>
    </source>
</evidence>
<reference evidence="3 4" key="1">
    <citation type="submission" date="2019-10" db="EMBL/GenBank/DDBJ databases">
        <title>Genome Sequence of Micromonospora terminaliae DSM 101760.</title>
        <authorList>
            <person name="Guo L."/>
        </authorList>
    </citation>
    <scope>NUCLEOTIDE SEQUENCE [LARGE SCALE GENOMIC DNA]</scope>
    <source>
        <strain evidence="3 4">DSM 101760</strain>
    </source>
</reference>
<dbReference type="GO" id="GO:0003676">
    <property type="term" value="F:nucleic acid binding"/>
    <property type="evidence" value="ECO:0007669"/>
    <property type="project" value="InterPro"/>
</dbReference>
<dbReference type="GO" id="GO:0008270">
    <property type="term" value="F:zinc ion binding"/>
    <property type="evidence" value="ECO:0007669"/>
    <property type="project" value="InterPro"/>
</dbReference>
<organism evidence="2 5">
    <name type="scientific">Micromonospora terminaliae</name>
    <dbReference type="NCBI Taxonomy" id="1914461"/>
    <lineage>
        <taxon>Bacteria</taxon>
        <taxon>Bacillati</taxon>
        <taxon>Actinomycetota</taxon>
        <taxon>Actinomycetes</taxon>
        <taxon>Micromonosporales</taxon>
        <taxon>Micromonosporaceae</taxon>
        <taxon>Micromonospora</taxon>
    </lineage>
</organism>
<gene>
    <name evidence="2" type="ORF">G3561_15555</name>
    <name evidence="3" type="ORF">GCE86_19635</name>
</gene>
<dbReference type="SMART" id="SM00507">
    <property type="entry name" value="HNHc"/>
    <property type="match status" value="1"/>
</dbReference>
<feature type="domain" description="HNH nuclease" evidence="1">
    <location>
        <begin position="77"/>
        <end position="135"/>
    </location>
</feature>
<dbReference type="EMBL" id="CP045309">
    <property type="protein sequence ID" value="QGL49025.1"/>
    <property type="molecule type" value="Genomic_DNA"/>
</dbReference>
<dbReference type="InterPro" id="IPR052892">
    <property type="entry name" value="NA-targeting_endonuclease"/>
</dbReference>
<dbReference type="Proteomes" id="UP000402241">
    <property type="component" value="Chromosome"/>
</dbReference>